<evidence type="ECO:0000313" key="1">
    <source>
        <dbReference type="EMBL" id="NVY96657.1"/>
    </source>
</evidence>
<sequence length="119" mass="14022">MTQLRIERVYHSLPDPASYRILVDRIWPRGIAKAKAQIDWWAKELAPSPELRRWFQHDPAKFPEFQERYRRELDENPAVAEAKESITAHLQTQDIVLLYGAKDEQHNQAVVLQAYLTQN</sequence>
<gene>
    <name evidence="1" type="ORF">HU830_05715</name>
</gene>
<dbReference type="Proteomes" id="UP000563523">
    <property type="component" value="Unassembled WGS sequence"/>
</dbReference>
<accession>A0A850R739</accession>
<protein>
    <submittedName>
        <fullName evidence="1">DUF488 family protein</fullName>
    </submittedName>
</protein>
<dbReference type="PANTHER" id="PTHR36849">
    <property type="entry name" value="CYTOPLASMIC PROTEIN-RELATED"/>
    <property type="match status" value="1"/>
</dbReference>
<dbReference type="EMBL" id="JABZEC010000004">
    <property type="protein sequence ID" value="NVY96657.1"/>
    <property type="molecule type" value="Genomic_DNA"/>
</dbReference>
<keyword evidence="2" id="KW-1185">Reference proteome</keyword>
<dbReference type="AlphaFoldDB" id="A0A850R739"/>
<dbReference type="PANTHER" id="PTHR36849:SF1">
    <property type="entry name" value="CYTOPLASMIC PROTEIN"/>
    <property type="match status" value="1"/>
</dbReference>
<evidence type="ECO:0000313" key="2">
    <source>
        <dbReference type="Proteomes" id="UP000563523"/>
    </source>
</evidence>
<name>A0A850R739_9LACO</name>
<proteinExistence type="predicted"/>
<organism evidence="1 2">
    <name type="scientific">Bombilactobacillus apium</name>
    <dbReference type="NCBI Taxonomy" id="2675299"/>
    <lineage>
        <taxon>Bacteria</taxon>
        <taxon>Bacillati</taxon>
        <taxon>Bacillota</taxon>
        <taxon>Bacilli</taxon>
        <taxon>Lactobacillales</taxon>
        <taxon>Lactobacillaceae</taxon>
        <taxon>Bombilactobacillus</taxon>
    </lineage>
</organism>
<dbReference type="Pfam" id="PF22752">
    <property type="entry name" value="DUF488-N3i"/>
    <property type="match status" value="1"/>
</dbReference>
<dbReference type="RefSeq" id="WP_176942815.1">
    <property type="nucleotide sequence ID" value="NZ_JABZEC010000004.1"/>
</dbReference>
<comment type="caution">
    <text evidence="1">The sequence shown here is derived from an EMBL/GenBank/DDBJ whole genome shotgun (WGS) entry which is preliminary data.</text>
</comment>
<dbReference type="InterPro" id="IPR052552">
    <property type="entry name" value="YeaO-like"/>
</dbReference>
<reference evidence="1 2" key="1">
    <citation type="submission" date="2020-06" db="EMBL/GenBank/DDBJ databases">
        <authorList>
            <person name="Kang J."/>
        </authorList>
    </citation>
    <scope>NUCLEOTIDE SEQUENCE [LARGE SCALE GENOMIC DNA]</scope>
    <source>
        <strain evidence="1 2">DCY120</strain>
    </source>
</reference>